<evidence type="ECO:0000256" key="5">
    <source>
        <dbReference type="ARBA" id="ARBA00023136"/>
    </source>
</evidence>
<dbReference type="PANTHER" id="PTHR12385:SF14">
    <property type="entry name" value="CHOLINE TRANSPORTER-LIKE 2"/>
    <property type="match status" value="1"/>
</dbReference>
<gene>
    <name evidence="9" type="ORF">PPERSA_00307</name>
</gene>
<evidence type="ECO:0000256" key="4">
    <source>
        <dbReference type="ARBA" id="ARBA00022989"/>
    </source>
</evidence>
<dbReference type="Proteomes" id="UP000054937">
    <property type="component" value="Unassembled WGS sequence"/>
</dbReference>
<evidence type="ECO:0000256" key="7">
    <source>
        <dbReference type="RuleBase" id="RU368066"/>
    </source>
</evidence>
<feature type="transmembrane region" description="Helical" evidence="7">
    <location>
        <begin position="199"/>
        <end position="220"/>
    </location>
</feature>
<accession>A0A0V0Q9A9</accession>
<evidence type="ECO:0000256" key="3">
    <source>
        <dbReference type="ARBA" id="ARBA00022692"/>
    </source>
</evidence>
<keyword evidence="8" id="KW-0175">Coiled coil</keyword>
<keyword evidence="3 7" id="KW-0812">Transmembrane</keyword>
<comment type="subcellular location">
    <subcellularLocation>
        <location evidence="7">Cell membrane</location>
        <topology evidence="7">Multi-pass membrane protein</topology>
    </subcellularLocation>
    <subcellularLocation>
        <location evidence="1">Membrane</location>
        <topology evidence="1">Multi-pass membrane protein</topology>
    </subcellularLocation>
</comment>
<keyword evidence="10" id="KW-1185">Reference proteome</keyword>
<dbReference type="PANTHER" id="PTHR12385">
    <property type="entry name" value="CHOLINE TRANSPORTER-LIKE (SLC FAMILY 44)"/>
    <property type="match status" value="1"/>
</dbReference>
<organism evidence="9 10">
    <name type="scientific">Pseudocohnilembus persalinus</name>
    <name type="common">Ciliate</name>
    <dbReference type="NCBI Taxonomy" id="266149"/>
    <lineage>
        <taxon>Eukaryota</taxon>
        <taxon>Sar</taxon>
        <taxon>Alveolata</taxon>
        <taxon>Ciliophora</taxon>
        <taxon>Intramacronucleata</taxon>
        <taxon>Oligohymenophorea</taxon>
        <taxon>Scuticociliatia</taxon>
        <taxon>Philasterida</taxon>
        <taxon>Pseudocohnilembidae</taxon>
        <taxon>Pseudocohnilembus</taxon>
    </lineage>
</organism>
<dbReference type="EMBL" id="LDAU01000232">
    <property type="protein sequence ID" value="KRW98719.1"/>
    <property type="molecule type" value="Genomic_DNA"/>
</dbReference>
<evidence type="ECO:0000313" key="10">
    <source>
        <dbReference type="Proteomes" id="UP000054937"/>
    </source>
</evidence>
<evidence type="ECO:0000256" key="6">
    <source>
        <dbReference type="ARBA" id="ARBA00023180"/>
    </source>
</evidence>
<comment type="similarity">
    <text evidence="2 7">Belongs to the CTL (choline transporter-like) family.</text>
</comment>
<evidence type="ECO:0000313" key="9">
    <source>
        <dbReference type="EMBL" id="KRW98719.1"/>
    </source>
</evidence>
<evidence type="ECO:0000256" key="1">
    <source>
        <dbReference type="ARBA" id="ARBA00004141"/>
    </source>
</evidence>
<dbReference type="InterPro" id="IPR007603">
    <property type="entry name" value="Choline_transptr-like"/>
</dbReference>
<sequence>MNNQIQNINSSNQIQQQSIFHNHSSNSKHLAAKYQTGPDLTIDRKQTNFYCLLAFSIFSIICLIIAFFAFTKGNPSYLAQPFDPDHRPCGVGELKQYPYIYFVSPVENTLYRTVCVKTCPKTTESDNQGILDCAPNSEVTSCQSNLSPGDANQRVLYYDTTPFSGRVCLPTVSEYFTQVNLAMSANTVSQAWSDLNHTWMIICFSGIFALCLGYAIIYMLKISPQFAKFASVNVINTTPYIIYLPIVFFAVIYFYFLYWVSIATNLYSCGTVSQEPKTLPFGQFDFDSSIRSFAFMHIISLIWNSTFFIGACQFIILGSATLYYFQRKNPDILIPIKLLFKHHIGTVAYGAVIIALFDFIRIICEFIVNQVEEHADSQNKIVQMICTMVLKSFGCLEKVLQNIRKNSYIFTVLKGSEYRTATKELNEMLERRLEEVDKDPELLENPGFGEIFEFISTLTIMLFSTTFCFLIITHTDYYRSQLYSPVCPTICFAILTYVVGNSVMSLVGTTADGLIILDFMDEDMQKGQDYEGYEDFGPQYRLTDRNFQLDSKSHEMSEILNAVMNLKEEVASIKNDKSKQKNQTKTVVI</sequence>
<comment type="caution">
    <text evidence="7">Lacks conserved residue(s) required for the propagation of feature annotation.</text>
</comment>
<feature type="transmembrane region" description="Helical" evidence="7">
    <location>
        <begin position="346"/>
        <end position="368"/>
    </location>
</feature>
<reference evidence="9 10" key="1">
    <citation type="journal article" date="2015" name="Sci. Rep.">
        <title>Genome of the facultative scuticociliatosis pathogen Pseudocohnilembus persalinus provides insight into its virulence through horizontal gene transfer.</title>
        <authorList>
            <person name="Xiong J."/>
            <person name="Wang G."/>
            <person name="Cheng J."/>
            <person name="Tian M."/>
            <person name="Pan X."/>
            <person name="Warren A."/>
            <person name="Jiang C."/>
            <person name="Yuan D."/>
            <person name="Miao W."/>
        </authorList>
    </citation>
    <scope>NUCLEOTIDE SEQUENCE [LARGE SCALE GENOMIC DNA]</scope>
    <source>
        <strain evidence="9">36N120E</strain>
    </source>
</reference>
<proteinExistence type="inferred from homology"/>
<protein>
    <recommendedName>
        <fullName evidence="7">Choline transporter-like protein</fullName>
    </recommendedName>
</protein>
<dbReference type="OrthoDB" id="420519at2759"/>
<feature type="transmembrane region" description="Helical" evidence="7">
    <location>
        <begin position="240"/>
        <end position="258"/>
    </location>
</feature>
<comment type="caution">
    <text evidence="9">The sequence shown here is derived from an EMBL/GenBank/DDBJ whole genome shotgun (WGS) entry which is preliminary data.</text>
</comment>
<dbReference type="Pfam" id="PF04515">
    <property type="entry name" value="Choline_transpo"/>
    <property type="match status" value="1"/>
</dbReference>
<keyword evidence="6" id="KW-0325">Glycoprotein</keyword>
<dbReference type="OMA" id="CLCERIR"/>
<dbReference type="GO" id="GO:0005886">
    <property type="term" value="C:plasma membrane"/>
    <property type="evidence" value="ECO:0007669"/>
    <property type="project" value="UniProtKB-SubCell"/>
</dbReference>
<keyword evidence="4 7" id="KW-1133">Transmembrane helix</keyword>
<dbReference type="GO" id="GO:0022857">
    <property type="term" value="F:transmembrane transporter activity"/>
    <property type="evidence" value="ECO:0007669"/>
    <property type="project" value="UniProtKB-UniRule"/>
</dbReference>
<evidence type="ECO:0000256" key="8">
    <source>
        <dbReference type="SAM" id="Coils"/>
    </source>
</evidence>
<feature type="coiled-coil region" evidence="8">
    <location>
        <begin position="549"/>
        <end position="583"/>
    </location>
</feature>
<comment type="function">
    <text evidence="7">Choline transporter.</text>
</comment>
<feature type="transmembrane region" description="Helical" evidence="7">
    <location>
        <begin position="301"/>
        <end position="325"/>
    </location>
</feature>
<dbReference type="InParanoid" id="A0A0V0Q9A9"/>
<dbReference type="AlphaFoldDB" id="A0A0V0Q9A9"/>
<keyword evidence="5 7" id="KW-0472">Membrane</keyword>
<feature type="transmembrane region" description="Helical" evidence="7">
    <location>
        <begin position="49"/>
        <end position="70"/>
    </location>
</feature>
<evidence type="ECO:0000256" key="2">
    <source>
        <dbReference type="ARBA" id="ARBA00007168"/>
    </source>
</evidence>
<feature type="transmembrane region" description="Helical" evidence="7">
    <location>
        <begin position="451"/>
        <end position="472"/>
    </location>
</feature>
<name>A0A0V0Q9A9_PSEPJ</name>